<evidence type="ECO:0000313" key="2">
    <source>
        <dbReference type="Proteomes" id="UP000199420"/>
    </source>
</evidence>
<reference evidence="1 2" key="1">
    <citation type="submission" date="2016-10" db="EMBL/GenBank/DDBJ databases">
        <authorList>
            <person name="de Groot N.N."/>
        </authorList>
    </citation>
    <scope>NUCLEOTIDE SEQUENCE [LARGE SCALE GENOMIC DNA]</scope>
    <source>
        <strain evidence="1 2">DSM 26515</strain>
    </source>
</reference>
<keyword evidence="2" id="KW-1185">Reference proteome</keyword>
<proteinExistence type="predicted"/>
<name>A0A1H6ZQT8_9GAMM</name>
<evidence type="ECO:0000313" key="1">
    <source>
        <dbReference type="EMBL" id="SEJ55056.1"/>
    </source>
</evidence>
<organism evidence="1 2">
    <name type="scientific">Frateuria terrea</name>
    <dbReference type="NCBI Taxonomy" id="529704"/>
    <lineage>
        <taxon>Bacteria</taxon>
        <taxon>Pseudomonadati</taxon>
        <taxon>Pseudomonadota</taxon>
        <taxon>Gammaproteobacteria</taxon>
        <taxon>Lysobacterales</taxon>
        <taxon>Rhodanobacteraceae</taxon>
        <taxon>Frateuria</taxon>
    </lineage>
</organism>
<dbReference type="AlphaFoldDB" id="A0A1H6ZQT8"/>
<dbReference type="STRING" id="529704.SAMN02927913_2208"/>
<dbReference type="EMBL" id="FNYC01000012">
    <property type="protein sequence ID" value="SEJ55056.1"/>
    <property type="molecule type" value="Genomic_DNA"/>
</dbReference>
<gene>
    <name evidence="1" type="ORF">SAMN04487997_0182</name>
</gene>
<accession>A0A1H6ZQT8</accession>
<protein>
    <submittedName>
        <fullName evidence="1">Uncharacterized protein</fullName>
    </submittedName>
</protein>
<dbReference type="OrthoDB" id="7220707at2"/>
<sequence length="76" mass="8122">MRETIHVVQPFDRQKGGLIPRMAAQRATGQEAASLAQRLAGQHAGVIAYSMDVDEEAGDYGNPLVLFTAGEVPELA</sequence>
<dbReference type="RefSeq" id="WP_091337456.1">
    <property type="nucleotide sequence ID" value="NZ_FNYC01000012.1"/>
</dbReference>
<dbReference type="Proteomes" id="UP000199420">
    <property type="component" value="Unassembled WGS sequence"/>
</dbReference>